<proteinExistence type="predicted"/>
<evidence type="ECO:0000313" key="2">
    <source>
        <dbReference type="EMBL" id="KAL1301834.1"/>
    </source>
</evidence>
<feature type="chain" id="PRO_5045241480" evidence="1">
    <location>
        <begin position="19"/>
        <end position="118"/>
    </location>
</feature>
<feature type="signal peptide" evidence="1">
    <location>
        <begin position="1"/>
        <end position="18"/>
    </location>
</feature>
<gene>
    <name evidence="2" type="ORF">AAFC00_006019</name>
</gene>
<dbReference type="Proteomes" id="UP001562354">
    <property type="component" value="Unassembled WGS sequence"/>
</dbReference>
<organism evidence="2 3">
    <name type="scientific">Neodothiora populina</name>
    <dbReference type="NCBI Taxonomy" id="2781224"/>
    <lineage>
        <taxon>Eukaryota</taxon>
        <taxon>Fungi</taxon>
        <taxon>Dikarya</taxon>
        <taxon>Ascomycota</taxon>
        <taxon>Pezizomycotina</taxon>
        <taxon>Dothideomycetes</taxon>
        <taxon>Dothideomycetidae</taxon>
        <taxon>Dothideales</taxon>
        <taxon>Dothioraceae</taxon>
        <taxon>Neodothiora</taxon>
    </lineage>
</organism>
<evidence type="ECO:0000313" key="3">
    <source>
        <dbReference type="Proteomes" id="UP001562354"/>
    </source>
</evidence>
<comment type="caution">
    <text evidence="2">The sequence shown here is derived from an EMBL/GenBank/DDBJ whole genome shotgun (WGS) entry which is preliminary data.</text>
</comment>
<protein>
    <submittedName>
        <fullName evidence="2">Uncharacterized protein</fullName>
    </submittedName>
</protein>
<sequence length="118" mass="12396">MHANTIALILAISASAFGYSNNCEGSSNSPDINDCYAALDNIDVGANYEDQAEFSTGSCYLVYATNGSGPQPVSGQTVHDIASNILAQCGHHKGSFGTGKCDACHVTVNYRSPKKFRA</sequence>
<dbReference type="GeneID" id="95979718"/>
<dbReference type="RefSeq" id="XP_069198110.1">
    <property type="nucleotide sequence ID" value="XM_069345901.1"/>
</dbReference>
<keyword evidence="1" id="KW-0732">Signal</keyword>
<accession>A0ABR3P726</accession>
<keyword evidence="3" id="KW-1185">Reference proteome</keyword>
<reference evidence="2 3" key="1">
    <citation type="submission" date="2024-07" db="EMBL/GenBank/DDBJ databases">
        <title>Draft sequence of the Neodothiora populina.</title>
        <authorList>
            <person name="Drown D.D."/>
            <person name="Schuette U.S."/>
            <person name="Buechlein A.B."/>
            <person name="Rusch D.R."/>
            <person name="Winton L.W."/>
            <person name="Adams G.A."/>
        </authorList>
    </citation>
    <scope>NUCLEOTIDE SEQUENCE [LARGE SCALE GENOMIC DNA]</scope>
    <source>
        <strain evidence="2 3">CPC 39397</strain>
    </source>
</reference>
<dbReference type="EMBL" id="JBFMKM010000013">
    <property type="protein sequence ID" value="KAL1301834.1"/>
    <property type="molecule type" value="Genomic_DNA"/>
</dbReference>
<evidence type="ECO:0000256" key="1">
    <source>
        <dbReference type="SAM" id="SignalP"/>
    </source>
</evidence>
<name>A0ABR3P726_9PEZI</name>